<keyword evidence="3" id="KW-1185">Reference proteome</keyword>
<comment type="caution">
    <text evidence="2">The sequence shown here is derived from an EMBL/GenBank/DDBJ whole genome shotgun (WGS) entry which is preliminary data.</text>
</comment>
<proteinExistence type="predicted"/>
<dbReference type="RefSeq" id="WP_253756538.1">
    <property type="nucleotide sequence ID" value="NZ_BAABKA010000012.1"/>
</dbReference>
<dbReference type="EMBL" id="JAMZEB010000002">
    <property type="protein sequence ID" value="MCP2364255.1"/>
    <property type="molecule type" value="Genomic_DNA"/>
</dbReference>
<evidence type="ECO:0000256" key="1">
    <source>
        <dbReference type="SAM" id="Phobius"/>
    </source>
</evidence>
<name>A0A9X2K905_9ACTN</name>
<evidence type="ECO:0000313" key="3">
    <source>
        <dbReference type="Proteomes" id="UP001139648"/>
    </source>
</evidence>
<keyword evidence="1" id="KW-0472">Membrane</keyword>
<gene>
    <name evidence="2" type="ORF">HD597_011275</name>
</gene>
<protein>
    <submittedName>
        <fullName evidence="2">Uncharacterized protein</fullName>
    </submittedName>
</protein>
<reference evidence="2" key="1">
    <citation type="submission" date="2022-06" db="EMBL/GenBank/DDBJ databases">
        <title>Sequencing the genomes of 1000 actinobacteria strains.</title>
        <authorList>
            <person name="Klenk H.-P."/>
        </authorList>
    </citation>
    <scope>NUCLEOTIDE SEQUENCE</scope>
    <source>
        <strain evidence="2">DSM 46694</strain>
    </source>
</reference>
<accession>A0A9X2K905</accession>
<evidence type="ECO:0000313" key="2">
    <source>
        <dbReference type="EMBL" id="MCP2364255.1"/>
    </source>
</evidence>
<organism evidence="2 3">
    <name type="scientific">Nonomuraea thailandensis</name>
    <dbReference type="NCBI Taxonomy" id="1188745"/>
    <lineage>
        <taxon>Bacteria</taxon>
        <taxon>Bacillati</taxon>
        <taxon>Actinomycetota</taxon>
        <taxon>Actinomycetes</taxon>
        <taxon>Streptosporangiales</taxon>
        <taxon>Streptosporangiaceae</taxon>
        <taxon>Nonomuraea</taxon>
    </lineage>
</organism>
<feature type="transmembrane region" description="Helical" evidence="1">
    <location>
        <begin position="37"/>
        <end position="54"/>
    </location>
</feature>
<dbReference type="Proteomes" id="UP001139648">
    <property type="component" value="Unassembled WGS sequence"/>
</dbReference>
<keyword evidence="1" id="KW-0812">Transmembrane</keyword>
<dbReference type="AlphaFoldDB" id="A0A9X2K905"/>
<keyword evidence="1" id="KW-1133">Transmembrane helix</keyword>
<sequence length="114" mass="12361">MNRLHKPSFWLGVCVVAFGWTANDLFAAEDARTTRFAVLLVLAVTSAVMTVWIARGLATKRPAGTLAHIDAESVYTYVRCSGCGAHLVYVEHGQDLAQLTSARDDHTCEAVKAP</sequence>